<protein>
    <recommendedName>
        <fullName evidence="1">non-specific serine/threonine protein kinase</fullName>
        <ecNumber evidence="1">2.7.11.1</ecNumber>
    </recommendedName>
</protein>
<evidence type="ECO:0000256" key="1">
    <source>
        <dbReference type="ARBA" id="ARBA00012513"/>
    </source>
</evidence>
<evidence type="ECO:0000256" key="9">
    <source>
        <dbReference type="SAM" id="MobiDB-lite"/>
    </source>
</evidence>
<feature type="region of interest" description="Disordered" evidence="9">
    <location>
        <begin position="1"/>
        <end position="63"/>
    </location>
</feature>
<comment type="catalytic activity">
    <reaction evidence="7">
        <text>L-threonyl-[protein] + ATP = O-phospho-L-threonyl-[protein] + ADP + H(+)</text>
        <dbReference type="Rhea" id="RHEA:46608"/>
        <dbReference type="Rhea" id="RHEA-COMP:11060"/>
        <dbReference type="Rhea" id="RHEA-COMP:11605"/>
        <dbReference type="ChEBI" id="CHEBI:15378"/>
        <dbReference type="ChEBI" id="CHEBI:30013"/>
        <dbReference type="ChEBI" id="CHEBI:30616"/>
        <dbReference type="ChEBI" id="CHEBI:61977"/>
        <dbReference type="ChEBI" id="CHEBI:456216"/>
        <dbReference type="EC" id="2.7.11.1"/>
    </reaction>
</comment>
<feature type="compositionally biased region" description="Basic and acidic residues" evidence="9">
    <location>
        <begin position="1061"/>
        <end position="1071"/>
    </location>
</feature>
<evidence type="ECO:0000256" key="6">
    <source>
        <dbReference type="ARBA" id="ARBA00022840"/>
    </source>
</evidence>
<feature type="compositionally biased region" description="Basic and acidic residues" evidence="9">
    <location>
        <begin position="1121"/>
        <end position="1137"/>
    </location>
</feature>
<feature type="compositionally biased region" description="Basic and acidic residues" evidence="9">
    <location>
        <begin position="378"/>
        <end position="401"/>
    </location>
</feature>
<accession>A0A8E0S3Y8</accession>
<feature type="compositionally biased region" description="Low complexity" evidence="9">
    <location>
        <begin position="1080"/>
        <end position="1091"/>
    </location>
</feature>
<keyword evidence="6" id="KW-0067">ATP-binding</keyword>
<feature type="region of interest" description="Disordered" evidence="9">
    <location>
        <begin position="483"/>
        <end position="543"/>
    </location>
</feature>
<feature type="compositionally biased region" description="Basic and acidic residues" evidence="9">
    <location>
        <begin position="1034"/>
        <end position="1043"/>
    </location>
</feature>
<dbReference type="InterPro" id="IPR000719">
    <property type="entry name" value="Prot_kinase_dom"/>
</dbReference>
<proteinExistence type="predicted"/>
<evidence type="ECO:0000313" key="11">
    <source>
        <dbReference type="EMBL" id="KAA0195927.1"/>
    </source>
</evidence>
<keyword evidence="4" id="KW-0547">Nucleotide-binding</keyword>
<keyword evidence="12" id="KW-1185">Reference proteome</keyword>
<feature type="region of interest" description="Disordered" evidence="9">
    <location>
        <begin position="370"/>
        <end position="446"/>
    </location>
</feature>
<dbReference type="AlphaFoldDB" id="A0A8E0S3Y8"/>
<feature type="compositionally biased region" description="Polar residues" evidence="9">
    <location>
        <begin position="1092"/>
        <end position="1106"/>
    </location>
</feature>
<feature type="compositionally biased region" description="Basic residues" evidence="9">
    <location>
        <begin position="267"/>
        <end position="280"/>
    </location>
</feature>
<comment type="catalytic activity">
    <reaction evidence="8">
        <text>L-seryl-[protein] + ATP = O-phospho-L-seryl-[protein] + ADP + H(+)</text>
        <dbReference type="Rhea" id="RHEA:17989"/>
        <dbReference type="Rhea" id="RHEA-COMP:9863"/>
        <dbReference type="Rhea" id="RHEA-COMP:11604"/>
        <dbReference type="ChEBI" id="CHEBI:15378"/>
        <dbReference type="ChEBI" id="CHEBI:29999"/>
        <dbReference type="ChEBI" id="CHEBI:30616"/>
        <dbReference type="ChEBI" id="CHEBI:83421"/>
        <dbReference type="ChEBI" id="CHEBI:456216"/>
        <dbReference type="EC" id="2.7.11.1"/>
    </reaction>
</comment>
<dbReference type="InterPro" id="IPR051334">
    <property type="entry name" value="SRPK"/>
</dbReference>
<dbReference type="SUPFAM" id="SSF56112">
    <property type="entry name" value="Protein kinase-like (PK-like)"/>
    <property type="match status" value="1"/>
</dbReference>
<evidence type="ECO:0000256" key="2">
    <source>
        <dbReference type="ARBA" id="ARBA00022527"/>
    </source>
</evidence>
<keyword evidence="5" id="KW-0418">Kinase</keyword>
<dbReference type="PANTHER" id="PTHR47634">
    <property type="entry name" value="PROTEIN KINASE DOMAIN-CONTAINING PROTEIN-RELATED"/>
    <property type="match status" value="1"/>
</dbReference>
<dbReference type="OrthoDB" id="2649at2759"/>
<feature type="region of interest" description="Disordered" evidence="9">
    <location>
        <begin position="856"/>
        <end position="924"/>
    </location>
</feature>
<evidence type="ECO:0000256" key="3">
    <source>
        <dbReference type="ARBA" id="ARBA00022679"/>
    </source>
</evidence>
<dbReference type="PANTHER" id="PTHR47634:SF9">
    <property type="entry name" value="PROTEIN KINASE DOMAIN-CONTAINING PROTEIN-RELATED"/>
    <property type="match status" value="1"/>
</dbReference>
<dbReference type="FunFam" id="1.10.510.10:FF:000275">
    <property type="entry name" value="SRSF protein kinase 2 isoform X3"/>
    <property type="match status" value="1"/>
</dbReference>
<dbReference type="GO" id="GO:0005737">
    <property type="term" value="C:cytoplasm"/>
    <property type="evidence" value="ECO:0007669"/>
    <property type="project" value="TreeGrafter"/>
</dbReference>
<feature type="compositionally biased region" description="Low complexity" evidence="9">
    <location>
        <begin position="515"/>
        <end position="531"/>
    </location>
</feature>
<dbReference type="InterPro" id="IPR008271">
    <property type="entry name" value="Ser/Thr_kinase_AS"/>
</dbReference>
<name>A0A8E0S3Y8_9TREM</name>
<dbReference type="GO" id="GO:0050684">
    <property type="term" value="P:regulation of mRNA processing"/>
    <property type="evidence" value="ECO:0007669"/>
    <property type="project" value="TreeGrafter"/>
</dbReference>
<dbReference type="PROSITE" id="PS50011">
    <property type="entry name" value="PROTEIN_KINASE_DOM"/>
    <property type="match status" value="1"/>
</dbReference>
<dbReference type="InterPro" id="IPR011009">
    <property type="entry name" value="Kinase-like_dom_sf"/>
</dbReference>
<evidence type="ECO:0000313" key="12">
    <source>
        <dbReference type="Proteomes" id="UP000728185"/>
    </source>
</evidence>
<dbReference type="Proteomes" id="UP000728185">
    <property type="component" value="Unassembled WGS sequence"/>
</dbReference>
<evidence type="ECO:0000256" key="8">
    <source>
        <dbReference type="ARBA" id="ARBA00048679"/>
    </source>
</evidence>
<feature type="region of interest" description="Disordered" evidence="9">
    <location>
        <begin position="326"/>
        <end position="351"/>
    </location>
</feature>
<dbReference type="FunFam" id="1.10.510.10:FF:000642">
    <property type="entry name" value="Serine/threonine-protein kinase srpk2"/>
    <property type="match status" value="1"/>
</dbReference>
<evidence type="ECO:0000256" key="7">
    <source>
        <dbReference type="ARBA" id="ARBA00047899"/>
    </source>
</evidence>
<dbReference type="Pfam" id="PF00069">
    <property type="entry name" value="Pkinase"/>
    <property type="match status" value="2"/>
</dbReference>
<dbReference type="GO" id="GO:0000245">
    <property type="term" value="P:spliceosomal complex assembly"/>
    <property type="evidence" value="ECO:0007669"/>
    <property type="project" value="TreeGrafter"/>
</dbReference>
<evidence type="ECO:0000259" key="10">
    <source>
        <dbReference type="PROSITE" id="PS50011"/>
    </source>
</evidence>
<gene>
    <name evidence="11" type="ORF">FBUS_02401</name>
</gene>
<reference evidence="11" key="1">
    <citation type="submission" date="2019-05" db="EMBL/GenBank/DDBJ databases">
        <title>Annotation for the trematode Fasciolopsis buski.</title>
        <authorList>
            <person name="Choi Y.-J."/>
        </authorList>
    </citation>
    <scope>NUCLEOTIDE SEQUENCE</scope>
    <source>
        <strain evidence="11">HT</strain>
        <tissue evidence="11">Whole worm</tissue>
    </source>
</reference>
<feature type="region of interest" description="Disordered" evidence="9">
    <location>
        <begin position="246"/>
        <end position="282"/>
    </location>
</feature>
<keyword evidence="3" id="KW-0808">Transferase</keyword>
<sequence length="1137" mass="125436">MSKIPRKVVALQNKKKNKANKKNMPKDKNCTPKCNGAVQPPTQSTAPQKPEADEEYGDQLREDDNIEEGILGSDDDEQEDPRDYCKGTTLIQCLILRWLSSCKDWSVIQWALSGCSQARLGPFFHSLVVLGFEVRESAPDDPFRSKTVQLLDDFRISGVNGQHVCMVFEVLGHNLLKLIIRSSYRGIPLENVRSIIKQTLQGLHYLHTKCHIIHTDVKPENILVCVSDSQIRRMAAEALDAQRRGVQLSGSAVSTAPKEKEESVKMTKSRKRRMRRKQRKQQALLEQELDELEELENQEHNRRLMDMGLLPEGDRLDENNLDATVAKLNDGPNAEDPDAARGSDEKCADDAHNAADCSDNAIYKESFGADSVASNETPRNDNELIQSEVHKERDRLNRRSEGNGSSDNSAQADSKDKCKSSATHLKRRIKQPPDHSGAADNVDFTDIASITEPQKSSGTGDRGSIIIQPDSLLAATASLMPGQSNTKNLTMEGDSSAPQISAGQKIESDDKQPTSSANSSSQSKRSSLVMSRALGSSGQNSADKRRSLLFEPVINEPDPSKEVCSIEVKIADLGNACWTYRHFTEDIQTRQYRALEVLIGSGYGPPADIWSTACMAFELATGDYLFEPHSGEDYSRDEDHLAHIIELLGPIPRNIALAGKYSREYFDKRACLRHIRRLKPWSLFHVLTEKYDWPPNEAAQFTSFIEPMLAYDPNERATAWDCLQHPWITGQPFSPIIQDTLPGRIPFGVPPPDGLMGDVLSNPSVYYPPRNAIPATFDPAYCNPMPFNPPHPIVPERGLNYLPPEVAFVTGRVPGDYGHPLPHEIGLTEDVNAQLLGLSDTACSVEPRFQSWLVKNNRKRPDGGDAFEGTDGGAVRGPFHNIPDMSPVPTDEDYDDDDDEDDDDETKGDEEEYEDEDESGGEDRYTYYSNAAHASDQASGVPYSYMYHPSGMNPEAAMHSRIPDPVAMAMAYGLSPSRAAIMAYAAEALGPDTVLAGLAASRKRQQERQQKEQQEKQALEQKHGKGRNNSTETVDSKCLEDRTLSSTSSTMNTAESAATEPDLKNKLDSEIPARLCQVESLNGGSNGNDNSTYLSTTPGDSLTAGPNSLVDVKQPSVFDGSGEKCDAVEPRETATEA</sequence>
<dbReference type="EC" id="2.7.11.1" evidence="1"/>
<feature type="compositionally biased region" description="Basic residues" evidence="9">
    <location>
        <begin position="13"/>
        <end position="23"/>
    </location>
</feature>
<feature type="region of interest" description="Disordered" evidence="9">
    <location>
        <begin position="1001"/>
        <end position="1137"/>
    </location>
</feature>
<feature type="compositionally biased region" description="Basic and acidic residues" evidence="9">
    <location>
        <begin position="338"/>
        <end position="351"/>
    </location>
</feature>
<dbReference type="Gene3D" id="1.10.510.10">
    <property type="entry name" value="Transferase(Phosphotransferase) domain 1"/>
    <property type="match status" value="2"/>
</dbReference>
<organism evidence="11 12">
    <name type="scientific">Fasciolopsis buskii</name>
    <dbReference type="NCBI Taxonomy" id="27845"/>
    <lineage>
        <taxon>Eukaryota</taxon>
        <taxon>Metazoa</taxon>
        <taxon>Spiralia</taxon>
        <taxon>Lophotrochozoa</taxon>
        <taxon>Platyhelminthes</taxon>
        <taxon>Trematoda</taxon>
        <taxon>Digenea</taxon>
        <taxon>Plagiorchiida</taxon>
        <taxon>Echinostomata</taxon>
        <taxon>Echinostomatoidea</taxon>
        <taxon>Fasciolidae</taxon>
        <taxon>Fasciolopsis</taxon>
    </lineage>
</organism>
<dbReference type="SMART" id="SM00220">
    <property type="entry name" value="S_TKc"/>
    <property type="match status" value="1"/>
</dbReference>
<dbReference type="GO" id="GO:0005524">
    <property type="term" value="F:ATP binding"/>
    <property type="evidence" value="ECO:0007669"/>
    <property type="project" value="UniProtKB-KW"/>
</dbReference>
<evidence type="ECO:0000256" key="5">
    <source>
        <dbReference type="ARBA" id="ARBA00022777"/>
    </source>
</evidence>
<dbReference type="PROSITE" id="PS00108">
    <property type="entry name" value="PROTEIN_KINASE_ST"/>
    <property type="match status" value="1"/>
</dbReference>
<evidence type="ECO:0000256" key="4">
    <source>
        <dbReference type="ARBA" id="ARBA00022741"/>
    </source>
</evidence>
<comment type="caution">
    <text evidence="11">The sequence shown here is derived from an EMBL/GenBank/DDBJ whole genome shotgun (WGS) entry which is preliminary data.</text>
</comment>
<feature type="compositionally biased region" description="Polar residues" evidence="9">
    <location>
        <begin position="402"/>
        <end position="412"/>
    </location>
</feature>
<dbReference type="EMBL" id="LUCM01003350">
    <property type="protein sequence ID" value="KAA0195927.1"/>
    <property type="molecule type" value="Genomic_DNA"/>
</dbReference>
<keyword evidence="2" id="KW-0723">Serine/threonine-protein kinase</keyword>
<feature type="compositionally biased region" description="Acidic residues" evidence="9">
    <location>
        <begin position="890"/>
        <end position="920"/>
    </location>
</feature>
<feature type="compositionally biased region" description="Polar residues" evidence="9">
    <location>
        <begin position="1044"/>
        <end position="1056"/>
    </location>
</feature>
<dbReference type="GO" id="GO:0005634">
    <property type="term" value="C:nucleus"/>
    <property type="evidence" value="ECO:0007669"/>
    <property type="project" value="TreeGrafter"/>
</dbReference>
<dbReference type="GO" id="GO:0004674">
    <property type="term" value="F:protein serine/threonine kinase activity"/>
    <property type="evidence" value="ECO:0007669"/>
    <property type="project" value="UniProtKB-KW"/>
</dbReference>
<feature type="domain" description="Protein kinase" evidence="10">
    <location>
        <begin position="60"/>
        <end position="728"/>
    </location>
</feature>
<feature type="compositionally biased region" description="Basic and acidic residues" evidence="9">
    <location>
        <begin position="1004"/>
        <end position="1023"/>
    </location>
</feature>